<reference evidence="1 2" key="1">
    <citation type="submission" date="2017-06" db="EMBL/GenBank/DDBJ databases">
        <title>Sequencing and comparative analysis of myxobacterial genomes.</title>
        <authorList>
            <person name="Rupp O."/>
            <person name="Goesmann A."/>
            <person name="Sogaard-Andersen L."/>
        </authorList>
    </citation>
    <scope>NUCLEOTIDE SEQUENCE [LARGE SCALE GENOMIC DNA]</scope>
    <source>
        <strain evidence="1 2">DSM 52655</strain>
    </source>
</reference>
<dbReference type="Proteomes" id="UP000217257">
    <property type="component" value="Chromosome"/>
</dbReference>
<sequence>MTYNKNFDADAVLRTMEAMSKHHSKGTPEDEALRTCAAALLFVRDELKQLGEFREFFRKITTPAIDGVQVAHTFASRQEADAWLASGTAKDGQLVRVAGQGFTVVDHGPKGLKLVRIPLPEELPPHKPGH</sequence>
<dbReference type="EMBL" id="CP022098">
    <property type="protein sequence ID" value="ATB41501.1"/>
    <property type="molecule type" value="Genomic_DNA"/>
</dbReference>
<dbReference type="KEGG" id="cfus:CYFUS_006967"/>
<protein>
    <submittedName>
        <fullName evidence="1">Uncharacterized protein</fullName>
    </submittedName>
</protein>
<accession>A0A250JDN6</accession>
<organism evidence="1 2">
    <name type="scientific">Cystobacter fuscus</name>
    <dbReference type="NCBI Taxonomy" id="43"/>
    <lineage>
        <taxon>Bacteria</taxon>
        <taxon>Pseudomonadati</taxon>
        <taxon>Myxococcota</taxon>
        <taxon>Myxococcia</taxon>
        <taxon>Myxococcales</taxon>
        <taxon>Cystobacterineae</taxon>
        <taxon>Archangiaceae</taxon>
        <taxon>Cystobacter</taxon>
    </lineage>
</organism>
<evidence type="ECO:0000313" key="2">
    <source>
        <dbReference type="Proteomes" id="UP000217257"/>
    </source>
</evidence>
<name>A0A250JDN6_9BACT</name>
<evidence type="ECO:0000313" key="1">
    <source>
        <dbReference type="EMBL" id="ATB41501.1"/>
    </source>
</evidence>
<dbReference type="AlphaFoldDB" id="A0A250JDN6"/>
<dbReference type="RefSeq" id="WP_095989216.1">
    <property type="nucleotide sequence ID" value="NZ_CP022098.1"/>
</dbReference>
<gene>
    <name evidence="1" type="ORF">CYFUS_006967</name>
</gene>
<proteinExistence type="predicted"/>